<dbReference type="Gene3D" id="1.20.920.10">
    <property type="entry name" value="Bromodomain-like"/>
    <property type="match status" value="1"/>
</dbReference>
<evidence type="ECO:0000256" key="2">
    <source>
        <dbReference type="PROSITE-ProRule" id="PRU00035"/>
    </source>
</evidence>
<feature type="compositionally biased region" description="Polar residues" evidence="3">
    <location>
        <begin position="340"/>
        <end position="350"/>
    </location>
</feature>
<feature type="region of interest" description="Disordered" evidence="3">
    <location>
        <begin position="114"/>
        <end position="139"/>
    </location>
</feature>
<dbReference type="Pfam" id="PF00439">
    <property type="entry name" value="Bromodomain"/>
    <property type="match status" value="1"/>
</dbReference>
<feature type="compositionally biased region" description="Polar residues" evidence="3">
    <location>
        <begin position="599"/>
        <end position="608"/>
    </location>
</feature>
<feature type="compositionally biased region" description="Pro residues" evidence="3">
    <location>
        <begin position="228"/>
        <end position="237"/>
    </location>
</feature>
<accession>A0AAN7CKS3</accession>
<organism evidence="5 6">
    <name type="scientific">Corynascus novoguineensis</name>
    <dbReference type="NCBI Taxonomy" id="1126955"/>
    <lineage>
        <taxon>Eukaryota</taxon>
        <taxon>Fungi</taxon>
        <taxon>Dikarya</taxon>
        <taxon>Ascomycota</taxon>
        <taxon>Pezizomycotina</taxon>
        <taxon>Sordariomycetes</taxon>
        <taxon>Sordariomycetidae</taxon>
        <taxon>Sordariales</taxon>
        <taxon>Chaetomiaceae</taxon>
        <taxon>Corynascus</taxon>
    </lineage>
</organism>
<comment type="caution">
    <text evidence="5">The sequence shown here is derived from an EMBL/GenBank/DDBJ whole genome shotgun (WGS) entry which is preliminary data.</text>
</comment>
<dbReference type="EMBL" id="MU857773">
    <property type="protein sequence ID" value="KAK4243884.1"/>
    <property type="molecule type" value="Genomic_DNA"/>
</dbReference>
<feature type="region of interest" description="Disordered" evidence="3">
    <location>
        <begin position="960"/>
        <end position="984"/>
    </location>
</feature>
<gene>
    <name evidence="5" type="ORF">C7999DRAFT_44377</name>
</gene>
<keyword evidence="6" id="KW-1185">Reference proteome</keyword>
<sequence length="1099" mass="115000">MHPTSQEFDRSAGLGLPIVAPIQLVQSRGGPLGFPRGVVWGMNTSTTPHTPLETVLLFRGIAQHGLKDDDFVRVSEALQNNGLIKNGPTYDARRLTPETLRDLFLRLLRDELRTESEKKPGPDGALSPASKKRRLQSPPLLTLADARQHIDKIEAAYTKLHNTYLRHAVHEIRQYEQKYEQLQGEISDLEKPGAPGSESEAKPLHQSAAQAAGKQEEGSANGVGPSPGGSPKPPQIPAAPVSASQHPPPRNLQPLLPQPGPQRDIKTSPSAPSPSLLPQAGPERASTAPRSPVPAHPEAVGSSQPGQQEAPKTPATRPTATPKPPKGAPHQVLQAPQGVTPFQHSLQSPAPANAADGLQRPELAAGLKQAPAHPPTNAQPPAQGQLKWEPPYQPNAPPQHVSNTNPPQPTQVLPPQSEHPPPQRPFQQTSSHAGPGPIQGQASSRPLPPQQVLVPPQSASRSAPPLQSPSVKSQADAVAGPNKKQSLPPKQPAGSGPQAQPPIQPQYQGYPVSAQRPATPGPPASQTQSISVHPGPGRAPGIPSAPTPPVTAPPKPSPGLTAPQHSQQAPAMHLPSYNQQHTQRGAPSPIPAHPEGAQRYSSPYQQPRSAAVDRIHPRNPVTSTPTPAARFSPAPSAPQTPATAVPARLAGGSGTKWVSNSTPSTPKPGVEFRLGYDDVPSPAYEPTSPVLRPSVPSGDKESQKREGPAETPKLKPGRPPASQKAQGVSTPQPGVRPPPHQPAKSPAKQAATVESEPPQVKHEVSTPRPSTEAGDTTADESVSGRPPLPRSTKRKREDLTPTPAQTPRTSQQRDTSPDNLAASTDGPNLVLWTRSFNKVCGSAMEQIVHHRFANMFVAPIREKDAPGYHKVVKQAQDLKTIRAAINHGNRAAAQAAAALPDGDPGTSSVWLPRTEDLVPPKSIINSSQLDRELAHMFSNAVMYNPDPHHGPGPAFLRSEVDEEEEEGGAGADGAGAAGGGHGHAHDSGVLGYKVDEFGVVNDARAMFVEVEKLLSELRSAEVRRNVPPGGLHHLGGGGAGTGTSTRQASVLGSHGGGGAGAGGESGKDEGDGGEDGDGDGGDAGEGVGGTVKRRRIGRG</sequence>
<feature type="compositionally biased region" description="Low complexity" evidence="3">
    <location>
        <begin position="622"/>
        <end position="647"/>
    </location>
</feature>
<name>A0AAN7CKS3_9PEZI</name>
<feature type="compositionally biased region" description="Low complexity" evidence="3">
    <location>
        <begin position="310"/>
        <end position="320"/>
    </location>
</feature>
<feature type="compositionally biased region" description="Low complexity" evidence="3">
    <location>
        <begin position="268"/>
        <end position="278"/>
    </location>
</feature>
<evidence type="ECO:0000313" key="6">
    <source>
        <dbReference type="Proteomes" id="UP001303647"/>
    </source>
</evidence>
<reference evidence="5" key="2">
    <citation type="submission" date="2023-05" db="EMBL/GenBank/DDBJ databases">
        <authorList>
            <consortium name="Lawrence Berkeley National Laboratory"/>
            <person name="Steindorff A."/>
            <person name="Hensen N."/>
            <person name="Bonometti L."/>
            <person name="Westerberg I."/>
            <person name="Brannstrom I.O."/>
            <person name="Guillou S."/>
            <person name="Cros-Aarteil S."/>
            <person name="Calhoun S."/>
            <person name="Haridas S."/>
            <person name="Kuo A."/>
            <person name="Mondo S."/>
            <person name="Pangilinan J."/>
            <person name="Riley R."/>
            <person name="Labutti K."/>
            <person name="Andreopoulos B."/>
            <person name="Lipzen A."/>
            <person name="Chen C."/>
            <person name="Yanf M."/>
            <person name="Daum C."/>
            <person name="Ng V."/>
            <person name="Clum A."/>
            <person name="Ohm R."/>
            <person name="Martin F."/>
            <person name="Silar P."/>
            <person name="Natvig D."/>
            <person name="Lalanne C."/>
            <person name="Gautier V."/>
            <person name="Ament-Velasquez S.L."/>
            <person name="Kruys A."/>
            <person name="Hutchinson M.I."/>
            <person name="Powell A.J."/>
            <person name="Barry K."/>
            <person name="Miller A.N."/>
            <person name="Grigoriev I.V."/>
            <person name="Debuchy R."/>
            <person name="Gladieux P."/>
            <person name="Thoren M.H."/>
            <person name="Johannesson H."/>
        </authorList>
    </citation>
    <scope>NUCLEOTIDE SEQUENCE</scope>
    <source>
        <strain evidence="5">CBS 359.72</strain>
    </source>
</reference>
<dbReference type="PANTHER" id="PTHR15398">
    <property type="entry name" value="BROMODOMAIN-CONTAINING PROTEIN 8"/>
    <property type="match status" value="1"/>
</dbReference>
<feature type="compositionally biased region" description="Pro residues" evidence="3">
    <location>
        <begin position="246"/>
        <end position="260"/>
    </location>
</feature>
<feature type="region of interest" description="Disordered" evidence="3">
    <location>
        <begin position="1025"/>
        <end position="1099"/>
    </location>
</feature>
<dbReference type="AlphaFoldDB" id="A0AAN7CKS3"/>
<dbReference type="GO" id="GO:0006325">
    <property type="term" value="P:chromatin organization"/>
    <property type="evidence" value="ECO:0007669"/>
    <property type="project" value="UniProtKB-ARBA"/>
</dbReference>
<evidence type="ECO:0000313" key="5">
    <source>
        <dbReference type="EMBL" id="KAK4243884.1"/>
    </source>
</evidence>
<feature type="compositionally biased region" description="Gly residues" evidence="3">
    <location>
        <begin position="968"/>
        <end position="981"/>
    </location>
</feature>
<feature type="compositionally biased region" description="Pro residues" evidence="3">
    <location>
        <begin position="543"/>
        <end position="557"/>
    </location>
</feature>
<dbReference type="PANTHER" id="PTHR15398:SF4">
    <property type="entry name" value="BROMODOMAIN-CONTAINING PROTEIN 8 ISOFORM X1"/>
    <property type="match status" value="1"/>
</dbReference>
<evidence type="ECO:0000256" key="1">
    <source>
        <dbReference type="ARBA" id="ARBA00023117"/>
    </source>
</evidence>
<reference evidence="5" key="1">
    <citation type="journal article" date="2023" name="Mol. Phylogenet. Evol.">
        <title>Genome-scale phylogeny and comparative genomics of the fungal order Sordariales.</title>
        <authorList>
            <person name="Hensen N."/>
            <person name="Bonometti L."/>
            <person name="Westerberg I."/>
            <person name="Brannstrom I.O."/>
            <person name="Guillou S."/>
            <person name="Cros-Aarteil S."/>
            <person name="Calhoun S."/>
            <person name="Haridas S."/>
            <person name="Kuo A."/>
            <person name="Mondo S."/>
            <person name="Pangilinan J."/>
            <person name="Riley R."/>
            <person name="LaButti K."/>
            <person name="Andreopoulos B."/>
            <person name="Lipzen A."/>
            <person name="Chen C."/>
            <person name="Yan M."/>
            <person name="Daum C."/>
            <person name="Ng V."/>
            <person name="Clum A."/>
            <person name="Steindorff A."/>
            <person name="Ohm R.A."/>
            <person name="Martin F."/>
            <person name="Silar P."/>
            <person name="Natvig D.O."/>
            <person name="Lalanne C."/>
            <person name="Gautier V."/>
            <person name="Ament-Velasquez S.L."/>
            <person name="Kruys A."/>
            <person name="Hutchinson M.I."/>
            <person name="Powell A.J."/>
            <person name="Barry K."/>
            <person name="Miller A.N."/>
            <person name="Grigoriev I.V."/>
            <person name="Debuchy R."/>
            <person name="Gladieux P."/>
            <person name="Hiltunen Thoren M."/>
            <person name="Johannesson H."/>
        </authorList>
    </citation>
    <scope>NUCLEOTIDE SEQUENCE</scope>
    <source>
        <strain evidence="5">CBS 359.72</strain>
    </source>
</reference>
<feature type="domain" description="Bromo" evidence="4">
    <location>
        <begin position="848"/>
        <end position="944"/>
    </location>
</feature>
<feature type="compositionally biased region" description="Gly residues" evidence="3">
    <location>
        <begin position="1032"/>
        <end position="1041"/>
    </location>
</feature>
<protein>
    <recommendedName>
        <fullName evidence="4">Bromo domain-containing protein</fullName>
    </recommendedName>
</protein>
<keyword evidence="1 2" id="KW-0103">Bromodomain</keyword>
<feature type="compositionally biased region" description="Basic and acidic residues" evidence="3">
    <location>
        <begin position="698"/>
        <end position="708"/>
    </location>
</feature>
<evidence type="ECO:0000256" key="3">
    <source>
        <dbReference type="SAM" id="MobiDB-lite"/>
    </source>
</evidence>
<dbReference type="InterPro" id="IPR036427">
    <property type="entry name" value="Bromodomain-like_sf"/>
</dbReference>
<dbReference type="SUPFAM" id="SSF47370">
    <property type="entry name" value="Bromodomain"/>
    <property type="match status" value="1"/>
</dbReference>
<evidence type="ECO:0000259" key="4">
    <source>
        <dbReference type="PROSITE" id="PS50014"/>
    </source>
</evidence>
<dbReference type="GO" id="GO:0035267">
    <property type="term" value="C:NuA4 histone acetyltransferase complex"/>
    <property type="evidence" value="ECO:0007669"/>
    <property type="project" value="TreeGrafter"/>
</dbReference>
<dbReference type="InterPro" id="IPR001487">
    <property type="entry name" value="Bromodomain"/>
</dbReference>
<feature type="region of interest" description="Disordered" evidence="3">
    <location>
        <begin position="188"/>
        <end position="826"/>
    </location>
</feature>
<proteinExistence type="predicted"/>
<dbReference type="PROSITE" id="PS50014">
    <property type="entry name" value="BROMODOMAIN_2"/>
    <property type="match status" value="1"/>
</dbReference>
<feature type="compositionally biased region" description="Polar residues" evidence="3">
    <location>
        <begin position="802"/>
        <end position="826"/>
    </location>
</feature>
<dbReference type="Proteomes" id="UP001303647">
    <property type="component" value="Unassembled WGS sequence"/>
</dbReference>
<feature type="compositionally biased region" description="Gly residues" evidence="3">
    <location>
        <begin position="1053"/>
        <end position="1064"/>
    </location>
</feature>
<feature type="compositionally biased region" description="Acidic residues" evidence="3">
    <location>
        <begin position="1071"/>
        <end position="1082"/>
    </location>
</feature>
<feature type="compositionally biased region" description="Polar residues" evidence="3">
    <location>
        <begin position="576"/>
        <end position="585"/>
    </location>
</feature>